<feature type="transmembrane region" description="Helical" evidence="1">
    <location>
        <begin position="316"/>
        <end position="337"/>
    </location>
</feature>
<feature type="transmembrane region" description="Helical" evidence="1">
    <location>
        <begin position="58"/>
        <end position="81"/>
    </location>
</feature>
<evidence type="ECO:0008006" key="4">
    <source>
        <dbReference type="Google" id="ProtNLM"/>
    </source>
</evidence>
<feature type="transmembrane region" description="Helical" evidence="1">
    <location>
        <begin position="438"/>
        <end position="457"/>
    </location>
</feature>
<organism evidence="2 3">
    <name type="scientific">Thiohalocapsa marina</name>
    <dbReference type="NCBI Taxonomy" id="424902"/>
    <lineage>
        <taxon>Bacteria</taxon>
        <taxon>Pseudomonadati</taxon>
        <taxon>Pseudomonadota</taxon>
        <taxon>Gammaproteobacteria</taxon>
        <taxon>Chromatiales</taxon>
        <taxon>Chromatiaceae</taxon>
        <taxon>Thiohalocapsa</taxon>
    </lineage>
</organism>
<comment type="caution">
    <text evidence="2">The sequence shown here is derived from an EMBL/GenBank/DDBJ whole genome shotgun (WGS) entry which is preliminary data.</text>
</comment>
<evidence type="ECO:0000256" key="1">
    <source>
        <dbReference type="SAM" id="Phobius"/>
    </source>
</evidence>
<dbReference type="RefSeq" id="WP_150091776.1">
    <property type="nucleotide sequence ID" value="NZ_VWXX01000006.1"/>
</dbReference>
<feature type="transmembrane region" description="Helical" evidence="1">
    <location>
        <begin position="6"/>
        <end position="25"/>
    </location>
</feature>
<reference evidence="2 3" key="1">
    <citation type="submission" date="2019-09" db="EMBL/GenBank/DDBJ databases">
        <title>Whole-genome sequence of the purple sulfur bacterium Thiohalocapsa marina DSM 19078.</title>
        <authorList>
            <person name="Kyndt J.A."/>
            <person name="Meyer T.E."/>
        </authorList>
    </citation>
    <scope>NUCLEOTIDE SEQUENCE [LARGE SCALE GENOMIC DNA]</scope>
    <source>
        <strain evidence="2 3">DSM 19078</strain>
    </source>
</reference>
<feature type="transmembrane region" description="Helical" evidence="1">
    <location>
        <begin position="282"/>
        <end position="304"/>
    </location>
</feature>
<dbReference type="AlphaFoldDB" id="A0A5M8FSV4"/>
<evidence type="ECO:0000313" key="2">
    <source>
        <dbReference type="EMBL" id="KAA6186092.1"/>
    </source>
</evidence>
<keyword evidence="3" id="KW-1185">Reference proteome</keyword>
<dbReference type="EMBL" id="VWXX01000006">
    <property type="protein sequence ID" value="KAA6186092.1"/>
    <property type="molecule type" value="Genomic_DNA"/>
</dbReference>
<evidence type="ECO:0000313" key="3">
    <source>
        <dbReference type="Proteomes" id="UP000322981"/>
    </source>
</evidence>
<keyword evidence="1" id="KW-0812">Transmembrane</keyword>
<accession>A0A5M8FSV4</accession>
<keyword evidence="1" id="KW-0472">Membrane</keyword>
<name>A0A5M8FSV4_9GAMM</name>
<dbReference type="OrthoDB" id="5761505at2"/>
<keyword evidence="1" id="KW-1133">Transmembrane helix</keyword>
<sequence length="479" mass="53318">MDSLRVFVALGLPWLIGILIVHRLLPDAQAGRRSLLLGYGFLVGVLTLTIFMRGVDLLGLRLSAGILLPPLVLVAATLGMVHRTSPRTLGGVWVTDAYRALPAWQKLLIAALVAAAAVRIGGFWLEVSWRPLFPWDAYMHWATKAKVWSDAQALLPFVPYDDWLASGSTHVFTDNHPDYPITTPLLQTWMSVLLGRWDDALVNLPWVLLLVAGALLFFGQARRAGTGPLAATLFCYLLVSMPIVNLQTVLAGYADIFLGFIYLAAITAFYQWTRTDDWRDGLLALVFALACPLIKNEGLFWLLTFVPALAVRFLPWRWLLLATAAGATLVVITLLLIPENLNVAGHTLAGLRLEFRSKAFWPLLESLFVHANWHLLFWLLSVLLVASLVAAFWTRRSWPRPLVTLGAALATAVALFFVLFLFTRYAGGAMRHTADNRIMLHLAPSLMFFSMLLWLNMSNRCQRAQKRNANLDAQLTAIA</sequence>
<feature type="transmembrane region" description="Helical" evidence="1">
    <location>
        <begin position="250"/>
        <end position="270"/>
    </location>
</feature>
<feature type="transmembrane region" description="Helical" evidence="1">
    <location>
        <begin position="107"/>
        <end position="125"/>
    </location>
</feature>
<dbReference type="Proteomes" id="UP000322981">
    <property type="component" value="Unassembled WGS sequence"/>
</dbReference>
<feature type="transmembrane region" description="Helical" evidence="1">
    <location>
        <begin position="375"/>
        <end position="393"/>
    </location>
</feature>
<gene>
    <name evidence="2" type="ORF">F2Q65_06960</name>
</gene>
<proteinExistence type="predicted"/>
<feature type="transmembrane region" description="Helical" evidence="1">
    <location>
        <begin position="225"/>
        <end position="244"/>
    </location>
</feature>
<feature type="transmembrane region" description="Helical" evidence="1">
    <location>
        <begin position="405"/>
        <end position="426"/>
    </location>
</feature>
<feature type="transmembrane region" description="Helical" evidence="1">
    <location>
        <begin position="200"/>
        <end position="218"/>
    </location>
</feature>
<feature type="transmembrane region" description="Helical" evidence="1">
    <location>
        <begin position="34"/>
        <end position="52"/>
    </location>
</feature>
<protein>
    <recommendedName>
        <fullName evidence="4">Glycosyltransferase RgtA/B/C/D-like domain-containing protein</fullName>
    </recommendedName>
</protein>